<reference key="1">
    <citation type="journal article" date="2011" name="Mol. Biol. Evol.">
        <title>Unity in variety -- the pan-genome of the Chlamydiae.</title>
        <authorList>
            <person name="Collingro A."/>
            <person name="Tischler P."/>
            <person name="Weinmaier T."/>
            <person name="Penz T."/>
            <person name="Heinz E."/>
            <person name="Brunham R.C."/>
            <person name="Read T.D."/>
            <person name="Bavoil P.M."/>
            <person name="Sachse K."/>
            <person name="Kahane S."/>
            <person name="Friedman M.G."/>
            <person name="Rattei T."/>
            <person name="Myers G.S.A."/>
            <person name="Horn M."/>
        </authorList>
    </citation>
    <scope>NUCLEOTIDE SEQUENCE</scope>
    <source>
        <strain>Z</strain>
    </source>
</reference>
<dbReference type="InterPro" id="IPR007214">
    <property type="entry name" value="YbaK/aa-tRNA-synth-assoc-dom"/>
</dbReference>
<sequence length="154" mass="16708">MLDYEEKLKQYMNEHQVKGSHLSFEVSCHSIAQAAEAVNGNSSDFVKNVCMMTSDDQLIVAIVGGEGNASSKKVGKVLGIDRPRLATPEEILKKTGYPCGGTPSFGFSAIFLIDPKVLEKDVIYTGGGSEKSLVKICPSFLQAINQGRIVNIRR</sequence>
<dbReference type="HOGENOM" id="CLU_094875_0_2_0"/>
<feature type="domain" description="YbaK/aminoacyl-tRNA synthetase-associated" evidence="1">
    <location>
        <begin position="27"/>
        <end position="137"/>
    </location>
</feature>
<gene>
    <name evidence="2" type="ordered locus">SNE_A21010</name>
</gene>
<dbReference type="EMBL" id="FR872582">
    <property type="protein sequence ID" value="CCB89978.1"/>
    <property type="molecule type" value="Genomic_DNA"/>
</dbReference>
<dbReference type="PANTHER" id="PTHR30411:SF1">
    <property type="entry name" value="CYTOPLASMIC PROTEIN"/>
    <property type="match status" value="1"/>
</dbReference>
<dbReference type="PANTHER" id="PTHR30411">
    <property type="entry name" value="CYTOPLASMIC PROTEIN"/>
    <property type="match status" value="1"/>
</dbReference>
<accession>F8L3V1</accession>
<dbReference type="OrthoDB" id="9798760at2"/>
<dbReference type="STRING" id="331113.SNE_A21010"/>
<dbReference type="KEGG" id="sng:SNE_A21010"/>
<evidence type="ECO:0000259" key="1">
    <source>
        <dbReference type="Pfam" id="PF04073"/>
    </source>
</evidence>
<dbReference type="AlphaFoldDB" id="F8L3V1"/>
<dbReference type="eggNOG" id="COG2606">
    <property type="taxonomic scope" value="Bacteria"/>
</dbReference>
<keyword evidence="2" id="KW-0030">Aminoacyl-tRNA synthetase</keyword>
<dbReference type="SUPFAM" id="SSF55826">
    <property type="entry name" value="YbaK/ProRS associated domain"/>
    <property type="match status" value="1"/>
</dbReference>
<name>F8L3V1_SIMNZ</name>
<dbReference type="Gene3D" id="3.90.960.10">
    <property type="entry name" value="YbaK/aminoacyl-tRNA synthetase-associated domain"/>
    <property type="match status" value="1"/>
</dbReference>
<organism evidence="2 3">
    <name type="scientific">Simkania negevensis (strain ATCC VR-1471 / DSM 27360 / Z)</name>
    <dbReference type="NCBI Taxonomy" id="331113"/>
    <lineage>
        <taxon>Bacteria</taxon>
        <taxon>Pseudomonadati</taxon>
        <taxon>Chlamydiota</taxon>
        <taxon>Chlamydiia</taxon>
        <taxon>Parachlamydiales</taxon>
        <taxon>Simkaniaceae</taxon>
        <taxon>Simkania</taxon>
    </lineage>
</organism>
<dbReference type="RefSeq" id="WP_013944444.1">
    <property type="nucleotide sequence ID" value="NC_015713.1"/>
</dbReference>
<evidence type="ECO:0000313" key="3">
    <source>
        <dbReference type="Proteomes" id="UP000000496"/>
    </source>
</evidence>
<dbReference type="CDD" id="cd04332">
    <property type="entry name" value="YbaK_like"/>
    <property type="match status" value="1"/>
</dbReference>
<dbReference type="GO" id="GO:0004812">
    <property type="term" value="F:aminoacyl-tRNA ligase activity"/>
    <property type="evidence" value="ECO:0007669"/>
    <property type="project" value="UniProtKB-KW"/>
</dbReference>
<dbReference type="Proteomes" id="UP000000496">
    <property type="component" value="Chromosome gsn.131"/>
</dbReference>
<protein>
    <submittedName>
        <fullName evidence="2">YbaK/prolyl-tRNA synthetase associated region</fullName>
    </submittedName>
</protein>
<keyword evidence="3" id="KW-1185">Reference proteome</keyword>
<keyword evidence="2" id="KW-0436">Ligase</keyword>
<dbReference type="Pfam" id="PF04073">
    <property type="entry name" value="tRNA_edit"/>
    <property type="match status" value="1"/>
</dbReference>
<dbReference type="InterPro" id="IPR036754">
    <property type="entry name" value="YbaK/aa-tRNA-synt-asso_dom_sf"/>
</dbReference>
<proteinExistence type="predicted"/>
<dbReference type="GO" id="GO:0002161">
    <property type="term" value="F:aminoacyl-tRNA deacylase activity"/>
    <property type="evidence" value="ECO:0007669"/>
    <property type="project" value="InterPro"/>
</dbReference>
<reference evidence="2 3" key="2">
    <citation type="journal article" date="2011" name="Mol. Biol. Evol.">
        <title>Unity in variety--the pan-genome of the Chlamydiae.</title>
        <authorList>
            <person name="Collingro A."/>
            <person name="Tischler P."/>
            <person name="Weinmaier T."/>
            <person name="Penz T."/>
            <person name="Heinz E."/>
            <person name="Brunham R.C."/>
            <person name="Read T.D."/>
            <person name="Bavoil P.M."/>
            <person name="Sachse K."/>
            <person name="Kahane S."/>
            <person name="Friedman M.G."/>
            <person name="Rattei T."/>
            <person name="Myers G.S."/>
            <person name="Horn M."/>
        </authorList>
    </citation>
    <scope>NUCLEOTIDE SEQUENCE [LARGE SCALE GENOMIC DNA]</scope>
    <source>
        <strain evidence="3">ATCC VR-1471 / Z</strain>
    </source>
</reference>
<evidence type="ECO:0000313" key="2">
    <source>
        <dbReference type="EMBL" id="CCB89978.1"/>
    </source>
</evidence>